<organism evidence="1 2">
    <name type="scientific">Corynebacterium uropygiale</name>
    <dbReference type="NCBI Taxonomy" id="1775911"/>
    <lineage>
        <taxon>Bacteria</taxon>
        <taxon>Bacillati</taxon>
        <taxon>Actinomycetota</taxon>
        <taxon>Actinomycetes</taxon>
        <taxon>Mycobacteriales</taxon>
        <taxon>Corynebacteriaceae</taxon>
        <taxon>Corynebacterium</taxon>
    </lineage>
</organism>
<dbReference type="Proteomes" id="UP001139336">
    <property type="component" value="Unassembled WGS sequence"/>
</dbReference>
<keyword evidence="2" id="KW-1185">Reference proteome</keyword>
<accession>A0A9X1QLV3</accession>
<comment type="caution">
    <text evidence="1">The sequence shown here is derived from an EMBL/GenBank/DDBJ whole genome shotgun (WGS) entry which is preliminary data.</text>
</comment>
<protein>
    <submittedName>
        <fullName evidence="1">Uncharacterized protein</fullName>
    </submittedName>
</protein>
<name>A0A9X1QLV3_9CORY</name>
<dbReference type="RefSeq" id="WP_236117448.1">
    <property type="nucleotide sequence ID" value="NZ_JAKGSI010000001.1"/>
</dbReference>
<sequence>MSSQHPVLAVVDEQQERTVVWHVQTAPGMAEGSGKLSGAWVLSEEAGDVDPAQLEGILEGTRVVSAEEPHLEAFVEALREAITELKEYRIPAGSQKKTPSAPRFSTPTEPDLNKIAEAYHGEPVGRRAWTVATALAELVSTWHDIERQRRGRKYLKEAFGPDIRALPVPR</sequence>
<evidence type="ECO:0000313" key="1">
    <source>
        <dbReference type="EMBL" id="MCF4005634.1"/>
    </source>
</evidence>
<gene>
    <name evidence="1" type="ORF">L1O03_00330</name>
</gene>
<proteinExistence type="predicted"/>
<reference evidence="1" key="1">
    <citation type="submission" date="2022-01" db="EMBL/GenBank/DDBJ databases">
        <title>Corynebacterium sp. nov isolated from isolated from the feces of the greater white-fronted geese (Anser albifrons) at Poyang Lake, PR China.</title>
        <authorList>
            <person name="Liu Q."/>
        </authorList>
    </citation>
    <scope>NUCLEOTIDE SEQUENCE</scope>
    <source>
        <strain evidence="1">JCM 32435</strain>
    </source>
</reference>
<evidence type="ECO:0000313" key="2">
    <source>
        <dbReference type="Proteomes" id="UP001139336"/>
    </source>
</evidence>
<dbReference type="AlphaFoldDB" id="A0A9X1QLV3"/>
<dbReference type="EMBL" id="JAKGSI010000001">
    <property type="protein sequence ID" value="MCF4005634.1"/>
    <property type="molecule type" value="Genomic_DNA"/>
</dbReference>